<dbReference type="InterPro" id="IPR004344">
    <property type="entry name" value="TTL/TTLL_fam"/>
</dbReference>
<dbReference type="PROSITE" id="PS50975">
    <property type="entry name" value="ATP_GRASP"/>
    <property type="match status" value="1"/>
</dbReference>
<gene>
    <name evidence="3" type="ORF">BSTOLATCC_MIC3424</name>
</gene>
<comment type="caution">
    <text evidence="3">The sequence shown here is derived from an EMBL/GenBank/DDBJ whole genome shotgun (WGS) entry which is preliminary data.</text>
</comment>
<dbReference type="InterPro" id="IPR011761">
    <property type="entry name" value="ATP-grasp"/>
</dbReference>
<dbReference type="PROSITE" id="PS51221">
    <property type="entry name" value="TTL"/>
    <property type="match status" value="1"/>
</dbReference>
<dbReference type="AlphaFoldDB" id="A0AAU9IB30"/>
<dbReference type="GO" id="GO:0046872">
    <property type="term" value="F:metal ion binding"/>
    <property type="evidence" value="ECO:0007669"/>
    <property type="project" value="InterPro"/>
</dbReference>
<dbReference type="PANTHER" id="PTHR46069:SF1">
    <property type="entry name" value="CHROMOSOME UNDETERMINED SCAFFOLD_125, WHOLE GENOME SHOTGUN SEQUENCE"/>
    <property type="match status" value="1"/>
</dbReference>
<evidence type="ECO:0000256" key="1">
    <source>
        <dbReference type="PROSITE-ProRule" id="PRU00409"/>
    </source>
</evidence>
<dbReference type="EMBL" id="CAJZBQ010000004">
    <property type="protein sequence ID" value="CAG9311130.1"/>
    <property type="molecule type" value="Genomic_DNA"/>
</dbReference>
<organism evidence="3 4">
    <name type="scientific">Blepharisma stoltei</name>
    <dbReference type="NCBI Taxonomy" id="1481888"/>
    <lineage>
        <taxon>Eukaryota</taxon>
        <taxon>Sar</taxon>
        <taxon>Alveolata</taxon>
        <taxon>Ciliophora</taxon>
        <taxon>Postciliodesmatophora</taxon>
        <taxon>Heterotrichea</taxon>
        <taxon>Heterotrichida</taxon>
        <taxon>Blepharismidae</taxon>
        <taxon>Blepharisma</taxon>
    </lineage>
</organism>
<reference evidence="3" key="1">
    <citation type="submission" date="2021-09" db="EMBL/GenBank/DDBJ databases">
        <authorList>
            <consortium name="AG Swart"/>
            <person name="Singh M."/>
            <person name="Singh A."/>
            <person name="Seah K."/>
            <person name="Emmerich C."/>
        </authorList>
    </citation>
    <scope>NUCLEOTIDE SEQUENCE</scope>
    <source>
        <strain evidence="3">ATCC30299</strain>
    </source>
</reference>
<dbReference type="GO" id="GO:0005524">
    <property type="term" value="F:ATP binding"/>
    <property type="evidence" value="ECO:0007669"/>
    <property type="project" value="UniProtKB-UniRule"/>
</dbReference>
<evidence type="ECO:0000313" key="3">
    <source>
        <dbReference type="EMBL" id="CAG9311130.1"/>
    </source>
</evidence>
<evidence type="ECO:0000313" key="4">
    <source>
        <dbReference type="Proteomes" id="UP001162131"/>
    </source>
</evidence>
<feature type="domain" description="ATP-grasp" evidence="2">
    <location>
        <begin position="434"/>
        <end position="690"/>
    </location>
</feature>
<evidence type="ECO:0000259" key="2">
    <source>
        <dbReference type="PROSITE" id="PS50975"/>
    </source>
</evidence>
<dbReference type="SUPFAM" id="SSF56059">
    <property type="entry name" value="Glutathione synthetase ATP-binding domain-like"/>
    <property type="match status" value="1"/>
</dbReference>
<accession>A0AAU9IB30</accession>
<keyword evidence="1" id="KW-0067">ATP-binding</keyword>
<dbReference type="PANTHER" id="PTHR46069">
    <property type="entry name" value="TUBULIN TYROSINE LIGASE"/>
    <property type="match status" value="1"/>
</dbReference>
<dbReference type="Proteomes" id="UP001162131">
    <property type="component" value="Unassembled WGS sequence"/>
</dbReference>
<keyword evidence="4" id="KW-1185">Reference proteome</keyword>
<name>A0AAU9IB30_9CILI</name>
<keyword evidence="1" id="KW-0547">Nucleotide-binding</keyword>
<proteinExistence type="predicted"/>
<sequence length="724" mass="84026">MELSLLSNLDLLDQALPADLSPKNSSTKSHKRSSTISGNQQSNLFVKTLNPLSNRFVRDVSPLVYRDSRIANSKLNKHEINSIFINSGSSVLRPPEEVPIYFHWKSVLPALSSQGLSQSATPESFAPKLTSIEKKNKKRPIVPRFKKPEIQTVENHNDTKNQTSRNINVMGVTTPKHNRYKHLRALSLLSELANSIEFSKEITNKPPEETTRNYILKPVSAENTQNNLDKVIEETQRRTLLKPRKKEKKLISSTEVSIIDDKQLKESTYLSFLENLRLSNGISLPHSDLRLVKFYLGPGNNSPMISWILRTRPWMARAESRKEATLVWTSNIHMKTIKKLPFADWKYTVFVKDRKNSKLTRKIEAEKERLGYSKILQAEKFLHIEPKRNITNSDLKIHNHLEGNRHLCTKKGLFKNLKRYYESIGANPFEVIPLTFHISKGLEDPQFKLFQDYFNKFESESQSKNTKNIWIIKPGEGTNRGNGIKVSSSLENIERLLHSYSQRESKHTYIIQKYIENPLLVYKRKFDIRCFGMITCINGCIQGYFYEDGYIRTSCKEYSVKKLSNRYIHLTNDAVQKKSDDYGKFEPGNKLSYVEFQEYLNEINSGINFDEKILKKIRNTITDTFKSVYKKIDPKRRLHTFELFGYDFMIDEEYNVWLIEANTNPCLELSCAYLSSLIPGLIDNVFRITVDPLFPVDPKKHPNWIADSKIHNKFELVFSEYSEN</sequence>
<protein>
    <recommendedName>
        <fullName evidence="2">ATP-grasp domain-containing protein</fullName>
    </recommendedName>
</protein>
<dbReference type="Gene3D" id="3.30.470.20">
    <property type="entry name" value="ATP-grasp fold, B domain"/>
    <property type="match status" value="1"/>
</dbReference>
<dbReference type="Pfam" id="PF03133">
    <property type="entry name" value="TTL"/>
    <property type="match status" value="1"/>
</dbReference>